<comment type="subcellular location">
    <subcellularLocation>
        <location evidence="1">Membrane</location>
        <topology evidence="1">Multi-pass membrane protein</topology>
    </subcellularLocation>
</comment>
<dbReference type="GO" id="GO:0005886">
    <property type="term" value="C:plasma membrane"/>
    <property type="evidence" value="ECO:0007669"/>
    <property type="project" value="TreeGrafter"/>
</dbReference>
<keyword evidence="3" id="KW-0813">Transport</keyword>
<keyword evidence="5 8" id="KW-1133">Transmembrane helix</keyword>
<evidence type="ECO:0000256" key="2">
    <source>
        <dbReference type="ARBA" id="ARBA00006434"/>
    </source>
</evidence>
<feature type="transmembrane region" description="Helical" evidence="8">
    <location>
        <begin position="419"/>
        <end position="440"/>
    </location>
</feature>
<sequence>MLPAFVAAYLLISIGIGAIAARRVNNTTDFALAGRSLPLAVVIATTFATWFGSETVLGVPSKFVEGGVDETLPDPWGTSMALILVGMFLARPLYRMTLLTIGDFYRVRYGRAVETIASVSIAISYIGWVAAQVTAMGLVFSLLMGDWIDHQQGMILGTAVVLVYTVLGGMWSVALTDFIQMGLIIIGLAAIAWIAGDMAGGAGAVVSHASEMGLLEWKLPESGKDQLFLLSAVLTLMLGSIPQQDVFQRVMCAKNEQVASWGPIIGGLSYLAFSTLPMFIVVASLMVMPERSEELLQQDSQLVLPTFVIEHMNDALKVLFFGALLSAIMSTASATILAPSTILVQNIFKELWPGMTDRQELRLMRLTVFAVAVCVLVFALWKEGTPIYELVESAYEATIVAAFVPLVWGVYWKRATPRGGLWSAILGLAVWMFFLATPYFMERPLAEEFPGVLAGLVAAILGMIVGSLADKSPLTVNAEATS</sequence>
<feature type="transmembrane region" description="Helical" evidence="8">
    <location>
        <begin position="393"/>
        <end position="412"/>
    </location>
</feature>
<evidence type="ECO:0000256" key="8">
    <source>
        <dbReference type="SAM" id="Phobius"/>
    </source>
</evidence>
<dbReference type="Pfam" id="PF00474">
    <property type="entry name" value="SSF"/>
    <property type="match status" value="1"/>
</dbReference>
<feature type="transmembrane region" description="Helical" evidence="8">
    <location>
        <begin position="183"/>
        <end position="206"/>
    </location>
</feature>
<dbReference type="RefSeq" id="WP_146444993.1">
    <property type="nucleotide sequence ID" value="NZ_SJPR01000002.1"/>
</dbReference>
<dbReference type="PROSITE" id="PS50283">
    <property type="entry name" value="NA_SOLUT_SYMP_3"/>
    <property type="match status" value="1"/>
</dbReference>
<dbReference type="InterPro" id="IPR038377">
    <property type="entry name" value="Na/Glc_symporter_sf"/>
</dbReference>
<evidence type="ECO:0000313" key="10">
    <source>
        <dbReference type="Proteomes" id="UP000317421"/>
    </source>
</evidence>
<evidence type="ECO:0000256" key="6">
    <source>
        <dbReference type="ARBA" id="ARBA00023136"/>
    </source>
</evidence>
<comment type="caution">
    <text evidence="9">The sequence shown here is derived from an EMBL/GenBank/DDBJ whole genome shotgun (WGS) entry which is preliminary data.</text>
</comment>
<feature type="transmembrane region" description="Helical" evidence="8">
    <location>
        <begin position="264"/>
        <end position="287"/>
    </location>
</feature>
<feature type="transmembrane region" description="Helical" evidence="8">
    <location>
        <begin position="452"/>
        <end position="469"/>
    </location>
</feature>
<protein>
    <submittedName>
        <fullName evidence="9">Sodium/pantothenate symporter</fullName>
    </submittedName>
</protein>
<dbReference type="EMBL" id="SJPR01000002">
    <property type="protein sequence ID" value="TWT98111.1"/>
    <property type="molecule type" value="Genomic_DNA"/>
</dbReference>
<dbReference type="AlphaFoldDB" id="A0A5C6AGC4"/>
<keyword evidence="6 8" id="KW-0472">Membrane</keyword>
<comment type="similarity">
    <text evidence="2 7">Belongs to the sodium:solute symporter (SSF) (TC 2.A.21) family.</text>
</comment>
<evidence type="ECO:0000256" key="5">
    <source>
        <dbReference type="ARBA" id="ARBA00022989"/>
    </source>
</evidence>
<evidence type="ECO:0000256" key="1">
    <source>
        <dbReference type="ARBA" id="ARBA00004141"/>
    </source>
</evidence>
<feature type="transmembrane region" description="Helical" evidence="8">
    <location>
        <begin position="318"/>
        <end position="343"/>
    </location>
</feature>
<dbReference type="CDD" id="cd11474">
    <property type="entry name" value="SLC5sbd_CHT"/>
    <property type="match status" value="1"/>
</dbReference>
<feature type="transmembrane region" description="Helical" evidence="8">
    <location>
        <begin position="115"/>
        <end position="143"/>
    </location>
</feature>
<dbReference type="OrthoDB" id="9810181at2"/>
<dbReference type="InterPro" id="IPR050277">
    <property type="entry name" value="Sodium:Solute_Symporter"/>
</dbReference>
<evidence type="ECO:0000256" key="3">
    <source>
        <dbReference type="ARBA" id="ARBA00022448"/>
    </source>
</evidence>
<feature type="transmembrane region" description="Helical" evidence="8">
    <location>
        <begin position="363"/>
        <end position="381"/>
    </location>
</feature>
<accession>A0A5C6AGC4</accession>
<dbReference type="GO" id="GO:0022857">
    <property type="term" value="F:transmembrane transporter activity"/>
    <property type="evidence" value="ECO:0007669"/>
    <property type="project" value="InterPro"/>
</dbReference>
<name>A0A5C6AGC4_9BACT</name>
<evidence type="ECO:0000256" key="4">
    <source>
        <dbReference type="ARBA" id="ARBA00022692"/>
    </source>
</evidence>
<dbReference type="Gene3D" id="1.20.1730.10">
    <property type="entry name" value="Sodium/glucose cotransporter"/>
    <property type="match status" value="1"/>
</dbReference>
<evidence type="ECO:0000256" key="7">
    <source>
        <dbReference type="RuleBase" id="RU362091"/>
    </source>
</evidence>
<feature type="transmembrane region" description="Helical" evidence="8">
    <location>
        <begin position="6"/>
        <end position="24"/>
    </location>
</feature>
<dbReference type="PANTHER" id="PTHR48086">
    <property type="entry name" value="SODIUM/PROLINE SYMPORTER-RELATED"/>
    <property type="match status" value="1"/>
</dbReference>
<proteinExistence type="inferred from homology"/>
<reference evidence="9 10" key="1">
    <citation type="submission" date="2019-02" db="EMBL/GenBank/DDBJ databases">
        <title>Deep-cultivation of Planctomycetes and their phenomic and genomic characterization uncovers novel biology.</title>
        <authorList>
            <person name="Wiegand S."/>
            <person name="Jogler M."/>
            <person name="Boedeker C."/>
            <person name="Pinto D."/>
            <person name="Vollmers J."/>
            <person name="Rivas-Marin E."/>
            <person name="Kohn T."/>
            <person name="Peeters S.H."/>
            <person name="Heuer A."/>
            <person name="Rast P."/>
            <person name="Oberbeckmann S."/>
            <person name="Bunk B."/>
            <person name="Jeske O."/>
            <person name="Meyerdierks A."/>
            <person name="Storesund J.E."/>
            <person name="Kallscheuer N."/>
            <person name="Luecker S."/>
            <person name="Lage O.M."/>
            <person name="Pohl T."/>
            <person name="Merkel B.J."/>
            <person name="Hornburger P."/>
            <person name="Mueller R.-W."/>
            <person name="Bruemmer F."/>
            <person name="Labrenz M."/>
            <person name="Spormann A.M."/>
            <person name="Op Den Camp H."/>
            <person name="Overmann J."/>
            <person name="Amann R."/>
            <person name="Jetten M.S.M."/>
            <person name="Mascher T."/>
            <person name="Medema M.H."/>
            <person name="Devos D.P."/>
            <person name="Kaster A.-K."/>
            <person name="Ovreas L."/>
            <person name="Rohde M."/>
            <person name="Galperin M.Y."/>
            <person name="Jogler C."/>
        </authorList>
    </citation>
    <scope>NUCLEOTIDE SEQUENCE [LARGE SCALE GENOMIC DNA]</scope>
    <source>
        <strain evidence="9 10">Pla108</strain>
    </source>
</reference>
<gene>
    <name evidence="9" type="primary">panF_3</name>
    <name evidence="9" type="ORF">Pla108_22680</name>
</gene>
<keyword evidence="10" id="KW-1185">Reference proteome</keyword>
<keyword evidence="4 8" id="KW-0812">Transmembrane</keyword>
<dbReference type="PANTHER" id="PTHR48086:SF7">
    <property type="entry name" value="SODIUM-SOLUTE SYMPORTER-RELATED"/>
    <property type="match status" value="1"/>
</dbReference>
<feature type="transmembrane region" description="Helical" evidence="8">
    <location>
        <begin position="36"/>
        <end position="56"/>
    </location>
</feature>
<feature type="transmembrane region" description="Helical" evidence="8">
    <location>
        <begin position="155"/>
        <end position="176"/>
    </location>
</feature>
<evidence type="ECO:0000313" key="9">
    <source>
        <dbReference type="EMBL" id="TWT98111.1"/>
    </source>
</evidence>
<organism evidence="9 10">
    <name type="scientific">Botrimarina colliarenosi</name>
    <dbReference type="NCBI Taxonomy" id="2528001"/>
    <lineage>
        <taxon>Bacteria</taxon>
        <taxon>Pseudomonadati</taxon>
        <taxon>Planctomycetota</taxon>
        <taxon>Planctomycetia</taxon>
        <taxon>Pirellulales</taxon>
        <taxon>Lacipirellulaceae</taxon>
        <taxon>Botrimarina</taxon>
    </lineage>
</organism>
<dbReference type="Proteomes" id="UP000317421">
    <property type="component" value="Unassembled WGS sequence"/>
</dbReference>
<feature type="transmembrane region" description="Helical" evidence="8">
    <location>
        <begin position="76"/>
        <end position="94"/>
    </location>
</feature>
<feature type="transmembrane region" description="Helical" evidence="8">
    <location>
        <begin position="226"/>
        <end position="243"/>
    </location>
</feature>
<dbReference type="InterPro" id="IPR001734">
    <property type="entry name" value="Na/solute_symporter"/>
</dbReference>